<sequence>MTHCYLLQVWDRRCLNAKGQPSGVLVGHLEGITFLDSRGDGRYLISNGKDQCTKLWDIRRMSSNDTWTVIPKAKVEFFLCLCSVKKIRRFDWDYRWMPYPPQARHLRHPCDQSLATYRGHSVLRTLIRCYFSPVHSYPFGWAPTSPDYNLSGDALGSAPNITMEVYHSTDKIQNDTVTGSVNGNDWGKLLGRSLAFS</sequence>
<proteinExistence type="predicted"/>
<organism evidence="2 3">
    <name type="scientific">Acorus gramineus</name>
    <name type="common">Dwarf sweet flag</name>
    <dbReference type="NCBI Taxonomy" id="55184"/>
    <lineage>
        <taxon>Eukaryota</taxon>
        <taxon>Viridiplantae</taxon>
        <taxon>Streptophyta</taxon>
        <taxon>Embryophyta</taxon>
        <taxon>Tracheophyta</taxon>
        <taxon>Spermatophyta</taxon>
        <taxon>Magnoliopsida</taxon>
        <taxon>Liliopsida</taxon>
        <taxon>Acoraceae</taxon>
        <taxon>Acorus</taxon>
    </lineage>
</organism>
<evidence type="ECO:0000256" key="1">
    <source>
        <dbReference type="PROSITE-ProRule" id="PRU00221"/>
    </source>
</evidence>
<dbReference type="PROSITE" id="PS50082">
    <property type="entry name" value="WD_REPEATS_2"/>
    <property type="match status" value="1"/>
</dbReference>
<dbReference type="InterPro" id="IPR036322">
    <property type="entry name" value="WD40_repeat_dom_sf"/>
</dbReference>
<dbReference type="AlphaFoldDB" id="A0AAV9A2B7"/>
<reference evidence="2" key="1">
    <citation type="journal article" date="2023" name="Nat. Commun.">
        <title>Diploid and tetraploid genomes of Acorus and the evolution of monocots.</title>
        <authorList>
            <person name="Ma L."/>
            <person name="Liu K.W."/>
            <person name="Li Z."/>
            <person name="Hsiao Y.Y."/>
            <person name="Qi Y."/>
            <person name="Fu T."/>
            <person name="Tang G.D."/>
            <person name="Zhang D."/>
            <person name="Sun W.H."/>
            <person name="Liu D.K."/>
            <person name="Li Y."/>
            <person name="Chen G.Z."/>
            <person name="Liu X.D."/>
            <person name="Liao X.Y."/>
            <person name="Jiang Y.T."/>
            <person name="Yu X."/>
            <person name="Hao Y."/>
            <person name="Huang J."/>
            <person name="Zhao X.W."/>
            <person name="Ke S."/>
            <person name="Chen Y.Y."/>
            <person name="Wu W.L."/>
            <person name="Hsu J.L."/>
            <person name="Lin Y.F."/>
            <person name="Huang M.D."/>
            <person name="Li C.Y."/>
            <person name="Huang L."/>
            <person name="Wang Z.W."/>
            <person name="Zhao X."/>
            <person name="Zhong W.Y."/>
            <person name="Peng D.H."/>
            <person name="Ahmad S."/>
            <person name="Lan S."/>
            <person name="Zhang J.S."/>
            <person name="Tsai W.C."/>
            <person name="Van de Peer Y."/>
            <person name="Liu Z.J."/>
        </authorList>
    </citation>
    <scope>NUCLEOTIDE SEQUENCE</scope>
    <source>
        <strain evidence="2">SCP</strain>
    </source>
</reference>
<dbReference type="SMART" id="SM00320">
    <property type="entry name" value="WD40"/>
    <property type="match status" value="1"/>
</dbReference>
<dbReference type="Gene3D" id="2.130.10.10">
    <property type="entry name" value="YVTN repeat-like/Quinoprotein amine dehydrogenase"/>
    <property type="match status" value="1"/>
</dbReference>
<dbReference type="InterPro" id="IPR051859">
    <property type="entry name" value="DCAF"/>
</dbReference>
<comment type="caution">
    <text evidence="2">The sequence shown here is derived from an EMBL/GenBank/DDBJ whole genome shotgun (WGS) entry which is preliminary data.</text>
</comment>
<reference evidence="2" key="2">
    <citation type="submission" date="2023-06" db="EMBL/GenBank/DDBJ databases">
        <authorList>
            <person name="Ma L."/>
            <person name="Liu K.-W."/>
            <person name="Li Z."/>
            <person name="Hsiao Y.-Y."/>
            <person name="Qi Y."/>
            <person name="Fu T."/>
            <person name="Tang G."/>
            <person name="Zhang D."/>
            <person name="Sun W.-H."/>
            <person name="Liu D.-K."/>
            <person name="Li Y."/>
            <person name="Chen G.-Z."/>
            <person name="Liu X.-D."/>
            <person name="Liao X.-Y."/>
            <person name="Jiang Y.-T."/>
            <person name="Yu X."/>
            <person name="Hao Y."/>
            <person name="Huang J."/>
            <person name="Zhao X.-W."/>
            <person name="Ke S."/>
            <person name="Chen Y.-Y."/>
            <person name="Wu W.-L."/>
            <person name="Hsu J.-L."/>
            <person name="Lin Y.-F."/>
            <person name="Huang M.-D."/>
            <person name="Li C.-Y."/>
            <person name="Huang L."/>
            <person name="Wang Z.-W."/>
            <person name="Zhao X."/>
            <person name="Zhong W.-Y."/>
            <person name="Peng D.-H."/>
            <person name="Ahmad S."/>
            <person name="Lan S."/>
            <person name="Zhang J.-S."/>
            <person name="Tsai W.-C."/>
            <person name="Van De Peer Y."/>
            <person name="Liu Z.-J."/>
        </authorList>
    </citation>
    <scope>NUCLEOTIDE SEQUENCE</scope>
    <source>
        <strain evidence="2">SCP</strain>
        <tissue evidence="2">Leaves</tissue>
    </source>
</reference>
<dbReference type="InterPro" id="IPR001680">
    <property type="entry name" value="WD40_rpt"/>
</dbReference>
<keyword evidence="1" id="KW-0853">WD repeat</keyword>
<keyword evidence="3" id="KW-1185">Reference proteome</keyword>
<evidence type="ECO:0000313" key="2">
    <source>
        <dbReference type="EMBL" id="KAK1258298.1"/>
    </source>
</evidence>
<dbReference type="GO" id="GO:0043161">
    <property type="term" value="P:proteasome-mediated ubiquitin-dependent protein catabolic process"/>
    <property type="evidence" value="ECO:0007669"/>
    <property type="project" value="TreeGrafter"/>
</dbReference>
<evidence type="ECO:0000313" key="3">
    <source>
        <dbReference type="Proteomes" id="UP001179952"/>
    </source>
</evidence>
<accession>A0AAV9A2B7</accession>
<dbReference type="SUPFAM" id="SSF50978">
    <property type="entry name" value="WD40 repeat-like"/>
    <property type="match status" value="1"/>
</dbReference>
<dbReference type="Proteomes" id="UP001179952">
    <property type="component" value="Unassembled WGS sequence"/>
</dbReference>
<dbReference type="PANTHER" id="PTHR19847">
    <property type="entry name" value="DDB1- AND CUL4-ASSOCIATED FACTOR 11"/>
    <property type="match status" value="1"/>
</dbReference>
<dbReference type="PANTHER" id="PTHR19847:SF7">
    <property type="entry name" value="DDB1- AND CUL4-ASSOCIATED FACTOR 11"/>
    <property type="match status" value="1"/>
</dbReference>
<dbReference type="InterPro" id="IPR015943">
    <property type="entry name" value="WD40/YVTN_repeat-like_dom_sf"/>
</dbReference>
<gene>
    <name evidence="2" type="ORF">QJS04_geneDACA010440</name>
</gene>
<dbReference type="GO" id="GO:0080008">
    <property type="term" value="C:Cul4-RING E3 ubiquitin ligase complex"/>
    <property type="evidence" value="ECO:0007669"/>
    <property type="project" value="TreeGrafter"/>
</dbReference>
<name>A0AAV9A2B7_ACOGR</name>
<dbReference type="PROSITE" id="PS50294">
    <property type="entry name" value="WD_REPEATS_REGION"/>
    <property type="match status" value="1"/>
</dbReference>
<feature type="repeat" description="WD" evidence="1">
    <location>
        <begin position="25"/>
        <end position="66"/>
    </location>
</feature>
<dbReference type="EMBL" id="JAUJYN010000020">
    <property type="protein sequence ID" value="KAK1258298.1"/>
    <property type="molecule type" value="Genomic_DNA"/>
</dbReference>
<protein>
    <submittedName>
        <fullName evidence="2">Uncharacterized protein</fullName>
    </submittedName>
</protein>